<dbReference type="EMBL" id="CM047583">
    <property type="protein sequence ID" value="KAI9914170.1"/>
    <property type="molecule type" value="Genomic_DNA"/>
</dbReference>
<protein>
    <submittedName>
        <fullName evidence="1">Uncharacterized protein</fullName>
    </submittedName>
</protein>
<accession>A0ACC0W5N9</accession>
<organism evidence="1 2">
    <name type="scientific">Peronosclerospora sorghi</name>
    <dbReference type="NCBI Taxonomy" id="230839"/>
    <lineage>
        <taxon>Eukaryota</taxon>
        <taxon>Sar</taxon>
        <taxon>Stramenopiles</taxon>
        <taxon>Oomycota</taxon>
        <taxon>Peronosporomycetes</taxon>
        <taxon>Peronosporales</taxon>
        <taxon>Peronosporaceae</taxon>
        <taxon>Peronosclerospora</taxon>
    </lineage>
</organism>
<name>A0ACC0W5N9_9STRA</name>
<gene>
    <name evidence="1" type="ORF">PsorP6_004948</name>
</gene>
<sequence>MERTRRLLPSMDFSNIDNKSVLHEKIRAKCLLSVSMKQLELCGYCTESGRFLLATRPLNDHSSTKNATFSSSTPLEKVERAFVDLQHWDRLLRCTSSSNFQRLPTKLWRKLMELNWIRGNACAGWRVELQISVLTCEKCMNHAFTHLSTHQQREFLDDHMYAALKQKIAAARADNRHARDLQQYFIIRNCCAVVAVLWRRPVLLRAGAQYVVGYEIDDKLQPVATQSVARAVADVATRSGTLPRARETIHAQFYQGDFLVSRSCFPAH</sequence>
<evidence type="ECO:0000313" key="1">
    <source>
        <dbReference type="EMBL" id="KAI9914170.1"/>
    </source>
</evidence>
<keyword evidence="2" id="KW-1185">Reference proteome</keyword>
<reference evidence="1 2" key="1">
    <citation type="journal article" date="2022" name="bioRxiv">
        <title>The genome of the oomycete Peronosclerospora sorghi, a cosmopolitan pathogen of maize and sorghum, is inflated with dispersed pseudogenes.</title>
        <authorList>
            <person name="Fletcher K."/>
            <person name="Martin F."/>
            <person name="Isakeit T."/>
            <person name="Cavanaugh K."/>
            <person name="Magill C."/>
            <person name="Michelmore R."/>
        </authorList>
    </citation>
    <scope>NUCLEOTIDE SEQUENCE [LARGE SCALE GENOMIC DNA]</scope>
    <source>
        <strain evidence="1">P6</strain>
    </source>
</reference>
<comment type="caution">
    <text evidence="1">The sequence shown here is derived from an EMBL/GenBank/DDBJ whole genome shotgun (WGS) entry which is preliminary data.</text>
</comment>
<dbReference type="Proteomes" id="UP001163321">
    <property type="component" value="Chromosome 4"/>
</dbReference>
<proteinExistence type="predicted"/>
<evidence type="ECO:0000313" key="2">
    <source>
        <dbReference type="Proteomes" id="UP001163321"/>
    </source>
</evidence>